<dbReference type="NCBIfam" id="TIGR00644">
    <property type="entry name" value="recJ"/>
    <property type="match status" value="1"/>
</dbReference>
<dbReference type="SUPFAM" id="SSF64182">
    <property type="entry name" value="DHH phosphoesterases"/>
    <property type="match status" value="1"/>
</dbReference>
<keyword evidence="5 9" id="KW-0269">Exonuclease</keyword>
<dbReference type="InterPro" id="IPR051673">
    <property type="entry name" value="SSDNA_exonuclease_RecJ"/>
</dbReference>
<feature type="domain" description="DHHA1" evidence="7">
    <location>
        <begin position="355"/>
        <end position="446"/>
    </location>
</feature>
<gene>
    <name evidence="9" type="primary">recJ</name>
    <name evidence="9" type="ORF">FEN17_11715</name>
</gene>
<dbReference type="PANTHER" id="PTHR30255:SF2">
    <property type="entry name" value="SINGLE-STRANDED-DNA-SPECIFIC EXONUCLEASE RECJ"/>
    <property type="match status" value="1"/>
</dbReference>
<reference evidence="9 10" key="1">
    <citation type="submission" date="2019-05" db="EMBL/GenBank/DDBJ databases">
        <authorList>
            <person name="Qu J.-H."/>
        </authorList>
    </citation>
    <scope>NUCLEOTIDE SEQUENCE [LARGE SCALE GENOMIC DNA]</scope>
    <source>
        <strain evidence="9 10">T17</strain>
    </source>
</reference>
<keyword evidence="3" id="KW-0540">Nuclease</keyword>
<dbReference type="GO" id="GO:0008409">
    <property type="term" value="F:5'-3' exonuclease activity"/>
    <property type="evidence" value="ECO:0007669"/>
    <property type="project" value="InterPro"/>
</dbReference>
<evidence type="ECO:0000313" key="10">
    <source>
        <dbReference type="Proteomes" id="UP000306402"/>
    </source>
</evidence>
<dbReference type="Pfam" id="PF17768">
    <property type="entry name" value="RecJ_OB"/>
    <property type="match status" value="1"/>
</dbReference>
<dbReference type="Pfam" id="PF01368">
    <property type="entry name" value="DHH"/>
    <property type="match status" value="1"/>
</dbReference>
<comment type="similarity">
    <text evidence="1">Belongs to the RecJ family.</text>
</comment>
<evidence type="ECO:0000256" key="5">
    <source>
        <dbReference type="ARBA" id="ARBA00022839"/>
    </source>
</evidence>
<accession>A0A5R9KVI3</accession>
<dbReference type="GO" id="GO:0003676">
    <property type="term" value="F:nucleic acid binding"/>
    <property type="evidence" value="ECO:0007669"/>
    <property type="project" value="InterPro"/>
</dbReference>
<comment type="caution">
    <text evidence="9">The sequence shown here is derived from an EMBL/GenBank/DDBJ whole genome shotgun (WGS) entry which is preliminary data.</text>
</comment>
<evidence type="ECO:0000256" key="1">
    <source>
        <dbReference type="ARBA" id="ARBA00005915"/>
    </source>
</evidence>
<evidence type="ECO:0000313" key="9">
    <source>
        <dbReference type="EMBL" id="TLV00168.1"/>
    </source>
</evidence>
<evidence type="ECO:0000259" key="6">
    <source>
        <dbReference type="Pfam" id="PF01368"/>
    </source>
</evidence>
<organism evidence="9 10">
    <name type="scientific">Dyadobacter luticola</name>
    <dbReference type="NCBI Taxonomy" id="1979387"/>
    <lineage>
        <taxon>Bacteria</taxon>
        <taxon>Pseudomonadati</taxon>
        <taxon>Bacteroidota</taxon>
        <taxon>Cytophagia</taxon>
        <taxon>Cytophagales</taxon>
        <taxon>Spirosomataceae</taxon>
        <taxon>Dyadobacter</taxon>
    </lineage>
</organism>
<dbReference type="InterPro" id="IPR004610">
    <property type="entry name" value="RecJ"/>
</dbReference>
<dbReference type="Gene3D" id="3.10.310.30">
    <property type="match status" value="1"/>
</dbReference>
<sequence>MIEKRWKHYPEFTPEQQRDTELLADSLKISPSLATLLVQRGILDFDQSKRFFRPEISHLHDPFLMMDMDLAVRRLQKAIEVGEKILVYGDYDVDGTTSVALFYGFLKKIYANIDYYIPDRYEEGYGVSWQSIDWASENGFTLIVTLDCGIKSVDKVSAASERGIDFIICDHHRPGNELPQAIAVLDPKREDCLYPYKELTGCGVGFKLLQAFCIRNGYDTEILFDFLDLLVISIASDIVPITGENRVLAYYGLQKLNASPRTGVKALINISGITGVLDITNVVFGIGPRINAAGRIKHAKEAVKLLLSEIEEEAFEFAQEINKHNIERRTFDSSITEQALSMIESDSWFSDAKSTVLYKEDWHKGVIGIVASRCIEKYHRPTIILTQSHGKAAGSARSIPGFDVYQAIEECADLLEQYGGHTFAAGLTLPLQNLEAFRSRFNEIVSSRILPDQLVPMINIDLPLHLEIITPKFYNILRQMGPFGPGNMTPVFESRNVTLVGRPSLMKEKHIKFDVKQNASQVFTAVGFGMAQFYPDIVNGRSFSICYALEENTFRDKKTLQLSLKDIKLH</sequence>
<feature type="domain" description="DDH" evidence="6">
    <location>
        <begin position="84"/>
        <end position="234"/>
    </location>
</feature>
<name>A0A5R9KVI3_9BACT</name>
<dbReference type="InterPro" id="IPR003156">
    <property type="entry name" value="DHHA1_dom"/>
</dbReference>
<dbReference type="AlphaFoldDB" id="A0A5R9KVI3"/>
<dbReference type="PANTHER" id="PTHR30255">
    <property type="entry name" value="SINGLE-STRANDED-DNA-SPECIFIC EXONUCLEASE RECJ"/>
    <property type="match status" value="1"/>
</dbReference>
<evidence type="ECO:0000256" key="2">
    <source>
        <dbReference type="ARBA" id="ARBA00019841"/>
    </source>
</evidence>
<dbReference type="RefSeq" id="WP_138365548.1">
    <property type="nucleotide sequence ID" value="NZ_VCEJ01000004.1"/>
</dbReference>
<dbReference type="Gene3D" id="3.90.1640.30">
    <property type="match status" value="1"/>
</dbReference>
<dbReference type="Proteomes" id="UP000306402">
    <property type="component" value="Unassembled WGS sequence"/>
</dbReference>
<dbReference type="GO" id="GO:0006281">
    <property type="term" value="P:DNA repair"/>
    <property type="evidence" value="ECO:0007669"/>
    <property type="project" value="InterPro"/>
</dbReference>
<feature type="domain" description="RecJ OB" evidence="8">
    <location>
        <begin position="460"/>
        <end position="566"/>
    </location>
</feature>
<dbReference type="InterPro" id="IPR038763">
    <property type="entry name" value="DHH_sf"/>
</dbReference>
<dbReference type="EMBL" id="VCEJ01000004">
    <property type="protein sequence ID" value="TLV00168.1"/>
    <property type="molecule type" value="Genomic_DNA"/>
</dbReference>
<evidence type="ECO:0000256" key="3">
    <source>
        <dbReference type="ARBA" id="ARBA00022722"/>
    </source>
</evidence>
<evidence type="ECO:0000259" key="8">
    <source>
        <dbReference type="Pfam" id="PF17768"/>
    </source>
</evidence>
<proteinExistence type="inferred from homology"/>
<keyword evidence="10" id="KW-1185">Reference proteome</keyword>
<dbReference type="InterPro" id="IPR001667">
    <property type="entry name" value="DDH_dom"/>
</dbReference>
<dbReference type="GO" id="GO:0006310">
    <property type="term" value="P:DNA recombination"/>
    <property type="evidence" value="ECO:0007669"/>
    <property type="project" value="InterPro"/>
</dbReference>
<dbReference type="InterPro" id="IPR041122">
    <property type="entry name" value="RecJ_OB"/>
</dbReference>
<evidence type="ECO:0000259" key="7">
    <source>
        <dbReference type="Pfam" id="PF02272"/>
    </source>
</evidence>
<dbReference type="OrthoDB" id="9809852at2"/>
<evidence type="ECO:0000256" key="4">
    <source>
        <dbReference type="ARBA" id="ARBA00022801"/>
    </source>
</evidence>
<keyword evidence="4" id="KW-0378">Hydrolase</keyword>
<dbReference type="Pfam" id="PF02272">
    <property type="entry name" value="DHHA1"/>
    <property type="match status" value="1"/>
</dbReference>
<protein>
    <recommendedName>
        <fullName evidence="2">Single-stranded-DNA-specific exonuclease RecJ</fullName>
    </recommendedName>
</protein>